<proteinExistence type="predicted"/>
<feature type="compositionally biased region" description="Polar residues" evidence="8">
    <location>
        <begin position="370"/>
        <end position="385"/>
    </location>
</feature>
<dbReference type="Proteomes" id="UP001152759">
    <property type="component" value="Chromosome 3"/>
</dbReference>
<name>A0A9P0A9G4_BEMTA</name>
<reference evidence="11" key="1">
    <citation type="submission" date="2021-12" db="EMBL/GenBank/DDBJ databases">
        <authorList>
            <person name="King R."/>
        </authorList>
    </citation>
    <scope>NUCLEOTIDE SEQUENCE</scope>
</reference>
<evidence type="ECO:0000256" key="7">
    <source>
        <dbReference type="PROSITE-ProRule" id="PRU00042"/>
    </source>
</evidence>
<dbReference type="FunFam" id="3.30.160.60:FF:001732">
    <property type="entry name" value="Zgc:162936"/>
    <property type="match status" value="1"/>
</dbReference>
<dbReference type="KEGG" id="btab:109039024"/>
<feature type="region of interest" description="Disordered" evidence="8">
    <location>
        <begin position="314"/>
        <end position="337"/>
    </location>
</feature>
<dbReference type="Gene3D" id="3.30.160.60">
    <property type="entry name" value="Classic Zinc Finger"/>
    <property type="match status" value="3"/>
</dbReference>
<organism evidence="11 12">
    <name type="scientific">Bemisia tabaci</name>
    <name type="common">Sweetpotato whitefly</name>
    <name type="synonym">Aleurodes tabaci</name>
    <dbReference type="NCBI Taxonomy" id="7038"/>
    <lineage>
        <taxon>Eukaryota</taxon>
        <taxon>Metazoa</taxon>
        <taxon>Ecdysozoa</taxon>
        <taxon>Arthropoda</taxon>
        <taxon>Hexapoda</taxon>
        <taxon>Insecta</taxon>
        <taxon>Pterygota</taxon>
        <taxon>Neoptera</taxon>
        <taxon>Paraneoptera</taxon>
        <taxon>Hemiptera</taxon>
        <taxon>Sternorrhyncha</taxon>
        <taxon>Aleyrodoidea</taxon>
        <taxon>Aleyrodidae</taxon>
        <taxon>Aleyrodinae</taxon>
        <taxon>Bemisia</taxon>
    </lineage>
</organism>
<dbReference type="SMART" id="SM00225">
    <property type="entry name" value="BTB"/>
    <property type="match status" value="1"/>
</dbReference>
<evidence type="ECO:0000313" key="12">
    <source>
        <dbReference type="Proteomes" id="UP001152759"/>
    </source>
</evidence>
<feature type="domain" description="C2H2-type" evidence="10">
    <location>
        <begin position="341"/>
        <end position="369"/>
    </location>
</feature>
<feature type="domain" description="C2H2-type" evidence="10">
    <location>
        <begin position="291"/>
        <end position="318"/>
    </location>
</feature>
<feature type="region of interest" description="Disordered" evidence="8">
    <location>
        <begin position="365"/>
        <end position="385"/>
    </location>
</feature>
<dbReference type="SMART" id="SM00355">
    <property type="entry name" value="ZnF_C2H2"/>
    <property type="match status" value="4"/>
</dbReference>
<dbReference type="GO" id="GO:0006357">
    <property type="term" value="P:regulation of transcription by RNA polymerase II"/>
    <property type="evidence" value="ECO:0007669"/>
    <property type="project" value="TreeGrafter"/>
</dbReference>
<dbReference type="GO" id="GO:0008270">
    <property type="term" value="F:zinc ion binding"/>
    <property type="evidence" value="ECO:0007669"/>
    <property type="project" value="UniProtKB-KW"/>
</dbReference>
<dbReference type="Pfam" id="PF00651">
    <property type="entry name" value="BTB"/>
    <property type="match status" value="1"/>
</dbReference>
<feature type="domain" description="C2H2-type" evidence="10">
    <location>
        <begin position="403"/>
        <end position="430"/>
    </location>
</feature>
<evidence type="ECO:0000313" key="11">
    <source>
        <dbReference type="EMBL" id="CAH0387036.1"/>
    </source>
</evidence>
<dbReference type="GO" id="GO:0043565">
    <property type="term" value="F:sequence-specific DNA binding"/>
    <property type="evidence" value="ECO:0007669"/>
    <property type="project" value="UniProtKB-ARBA"/>
</dbReference>
<keyword evidence="4 7" id="KW-0863">Zinc-finger</keyword>
<dbReference type="GO" id="GO:0003006">
    <property type="term" value="P:developmental process involved in reproduction"/>
    <property type="evidence" value="ECO:0007669"/>
    <property type="project" value="UniProtKB-ARBA"/>
</dbReference>
<dbReference type="AlphaFoldDB" id="A0A9P0A9G4"/>
<evidence type="ECO:0000256" key="5">
    <source>
        <dbReference type="ARBA" id="ARBA00022833"/>
    </source>
</evidence>
<gene>
    <name evidence="11" type="ORF">BEMITA_LOCUS6095</name>
</gene>
<evidence type="ECO:0000256" key="1">
    <source>
        <dbReference type="ARBA" id="ARBA00004123"/>
    </source>
</evidence>
<dbReference type="GO" id="GO:0048513">
    <property type="term" value="P:animal organ development"/>
    <property type="evidence" value="ECO:0007669"/>
    <property type="project" value="UniProtKB-ARBA"/>
</dbReference>
<feature type="compositionally biased region" description="Basic and acidic residues" evidence="8">
    <location>
        <begin position="182"/>
        <end position="214"/>
    </location>
</feature>
<feature type="compositionally biased region" description="Basic and acidic residues" evidence="8">
    <location>
        <begin position="153"/>
        <end position="166"/>
    </location>
</feature>
<dbReference type="GO" id="GO:0005634">
    <property type="term" value="C:nucleus"/>
    <property type="evidence" value="ECO:0007669"/>
    <property type="project" value="UniProtKB-SubCell"/>
</dbReference>
<evidence type="ECO:0000256" key="2">
    <source>
        <dbReference type="ARBA" id="ARBA00022723"/>
    </source>
</evidence>
<feature type="region of interest" description="Disordered" evidence="8">
    <location>
        <begin position="134"/>
        <end position="214"/>
    </location>
</feature>
<evidence type="ECO:0000259" key="9">
    <source>
        <dbReference type="PROSITE" id="PS50097"/>
    </source>
</evidence>
<sequence>MTNYFAENYQLKWHSHGVHLHSSVASLHRSLSFADVTLVTIDGRCLSAHRFILSACSAYFSHLFNMRPASTAGSNLVVVLPTEITYQTLSILLQYMYSGEATVSNDQLSSVLKAGELLSIRGLCYNQADGKREQKKSEGILMQRRNSNQSDSESSKKDETTKELRTESLSNDGSDVENMRVIVEKDKTKMKKKEETAEKPMDKGSEEGKEANEKVNKKIEESNKDNEKEKEPTLEQVVGVAENMQIELMIKEEPIEWNDSDGRISGEDGEIRMEIYDGDEAEESHQFYAPLTCDMCGETFNTPALWVRHVETHPASEVPQRRNKRSSADGTAEDSNEFPPLRCELCQEVFTVPGDWVRHIQESHTDEQLAMSNNSSKPPASEQSTAMLASLNQRRKRILNSRKRCPICEKSFPSHASMLIHSRTHTGERPYICEHCEKGFNVKSNLLRHMRTLHDQMVVPLQF</sequence>
<evidence type="ECO:0000256" key="4">
    <source>
        <dbReference type="ARBA" id="ARBA00022771"/>
    </source>
</evidence>
<dbReference type="PROSITE" id="PS00028">
    <property type="entry name" value="ZINC_FINGER_C2H2_1"/>
    <property type="match status" value="4"/>
</dbReference>
<dbReference type="GO" id="GO:0005694">
    <property type="term" value="C:chromosome"/>
    <property type="evidence" value="ECO:0007669"/>
    <property type="project" value="UniProtKB-ARBA"/>
</dbReference>
<dbReference type="Gene3D" id="3.30.710.10">
    <property type="entry name" value="Potassium Channel Kv1.1, Chain A"/>
    <property type="match status" value="1"/>
</dbReference>
<dbReference type="CDD" id="cd18315">
    <property type="entry name" value="BTB_POZ_BAB-like"/>
    <property type="match status" value="1"/>
</dbReference>
<keyword evidence="3" id="KW-0677">Repeat</keyword>
<feature type="domain" description="BTB" evidence="9">
    <location>
        <begin position="34"/>
        <end position="105"/>
    </location>
</feature>
<protein>
    <submittedName>
        <fullName evidence="11">Uncharacterized protein</fullName>
    </submittedName>
</protein>
<keyword evidence="6" id="KW-0539">Nucleus</keyword>
<evidence type="ECO:0000256" key="8">
    <source>
        <dbReference type="SAM" id="MobiDB-lite"/>
    </source>
</evidence>
<dbReference type="InterPro" id="IPR000210">
    <property type="entry name" value="BTB/POZ_dom"/>
</dbReference>
<accession>A0A9P0A9G4</accession>
<dbReference type="SUPFAM" id="SSF57667">
    <property type="entry name" value="beta-beta-alpha zinc fingers"/>
    <property type="match status" value="2"/>
</dbReference>
<dbReference type="GO" id="GO:0045893">
    <property type="term" value="P:positive regulation of DNA-templated transcription"/>
    <property type="evidence" value="ECO:0007669"/>
    <property type="project" value="UniProtKB-ARBA"/>
</dbReference>
<dbReference type="InterPro" id="IPR036236">
    <property type="entry name" value="Znf_C2H2_sf"/>
</dbReference>
<evidence type="ECO:0000256" key="3">
    <source>
        <dbReference type="ARBA" id="ARBA00022737"/>
    </source>
</evidence>
<feature type="domain" description="C2H2-type" evidence="10">
    <location>
        <begin position="431"/>
        <end position="454"/>
    </location>
</feature>
<dbReference type="PANTHER" id="PTHR23110">
    <property type="entry name" value="BTB DOMAIN TRANSCRIPTION FACTOR"/>
    <property type="match status" value="1"/>
</dbReference>
<keyword evidence="12" id="KW-1185">Reference proteome</keyword>
<keyword evidence="2" id="KW-0479">Metal-binding</keyword>
<dbReference type="InterPro" id="IPR013087">
    <property type="entry name" value="Znf_C2H2_type"/>
</dbReference>
<dbReference type="InterPro" id="IPR051095">
    <property type="entry name" value="Dros_DevTransReg"/>
</dbReference>
<keyword evidence="5" id="KW-0862">Zinc</keyword>
<evidence type="ECO:0000259" key="10">
    <source>
        <dbReference type="PROSITE" id="PS50157"/>
    </source>
</evidence>
<dbReference type="SUPFAM" id="SSF54695">
    <property type="entry name" value="POZ domain"/>
    <property type="match status" value="1"/>
</dbReference>
<dbReference type="InterPro" id="IPR011333">
    <property type="entry name" value="SKP1/BTB/POZ_sf"/>
</dbReference>
<dbReference type="GO" id="GO:0048666">
    <property type="term" value="P:neuron development"/>
    <property type="evidence" value="ECO:0007669"/>
    <property type="project" value="UniProtKB-ARBA"/>
</dbReference>
<dbReference type="Pfam" id="PF00096">
    <property type="entry name" value="zf-C2H2"/>
    <property type="match status" value="3"/>
</dbReference>
<evidence type="ECO:0000256" key="6">
    <source>
        <dbReference type="ARBA" id="ARBA00023242"/>
    </source>
</evidence>
<dbReference type="EMBL" id="OU963864">
    <property type="protein sequence ID" value="CAH0387036.1"/>
    <property type="molecule type" value="Genomic_DNA"/>
</dbReference>
<dbReference type="PANTHER" id="PTHR23110:SF93">
    <property type="entry name" value="ZINC FINGER AND BTB DOMAIN-CONTAINING PROTEIN 14-LIKE PROTEIN"/>
    <property type="match status" value="1"/>
</dbReference>
<dbReference type="PROSITE" id="PS50157">
    <property type="entry name" value="ZINC_FINGER_C2H2_2"/>
    <property type="match status" value="4"/>
</dbReference>
<comment type="subcellular location">
    <subcellularLocation>
        <location evidence="1">Nucleus</location>
    </subcellularLocation>
</comment>
<dbReference type="PROSITE" id="PS50097">
    <property type="entry name" value="BTB"/>
    <property type="match status" value="1"/>
</dbReference>